<dbReference type="Pfam" id="PF05729">
    <property type="entry name" value="NACHT"/>
    <property type="match status" value="1"/>
</dbReference>
<dbReference type="SMART" id="SM00368">
    <property type="entry name" value="LRR_RI"/>
    <property type="match status" value="6"/>
</dbReference>
<dbReference type="InterPro" id="IPR027417">
    <property type="entry name" value="P-loop_NTPase"/>
</dbReference>
<evidence type="ECO:0000313" key="5">
    <source>
        <dbReference type="EnsemblMetazoa" id="XP_038051084.1"/>
    </source>
</evidence>
<dbReference type="RefSeq" id="XP_038051084.1">
    <property type="nucleotide sequence ID" value="XM_038195156.1"/>
</dbReference>
<evidence type="ECO:0000256" key="3">
    <source>
        <dbReference type="SAM" id="MobiDB-lite"/>
    </source>
</evidence>
<dbReference type="Gene3D" id="3.80.10.10">
    <property type="entry name" value="Ribonuclease Inhibitor"/>
    <property type="match status" value="2"/>
</dbReference>
<keyword evidence="2" id="KW-0067">ATP-binding</keyword>
<dbReference type="InterPro" id="IPR032675">
    <property type="entry name" value="LRR_dom_sf"/>
</dbReference>
<reference evidence="5" key="1">
    <citation type="submission" date="2022-11" db="UniProtKB">
        <authorList>
            <consortium name="EnsemblMetazoa"/>
        </authorList>
    </citation>
    <scope>IDENTIFICATION</scope>
</reference>
<name>A0A913ZI75_PATMI</name>
<dbReference type="Proteomes" id="UP000887568">
    <property type="component" value="Unplaced"/>
</dbReference>
<dbReference type="InterPro" id="IPR007111">
    <property type="entry name" value="NACHT_NTPase"/>
</dbReference>
<dbReference type="AlphaFoldDB" id="A0A913ZI75"/>
<dbReference type="InterPro" id="IPR001611">
    <property type="entry name" value="Leu-rich_rpt"/>
</dbReference>
<dbReference type="SUPFAM" id="SSF52047">
    <property type="entry name" value="RNI-like"/>
    <property type="match status" value="1"/>
</dbReference>
<accession>A0A913ZI75</accession>
<evidence type="ECO:0000259" key="4">
    <source>
        <dbReference type="PROSITE" id="PS50837"/>
    </source>
</evidence>
<keyword evidence="6" id="KW-1185">Reference proteome</keyword>
<evidence type="ECO:0000313" key="6">
    <source>
        <dbReference type="Proteomes" id="UP000887568"/>
    </source>
</evidence>
<dbReference type="Pfam" id="PF13516">
    <property type="entry name" value="LRR_6"/>
    <property type="match status" value="2"/>
</dbReference>
<evidence type="ECO:0000256" key="2">
    <source>
        <dbReference type="ARBA" id="ARBA00022840"/>
    </source>
</evidence>
<dbReference type="Gene3D" id="3.40.50.300">
    <property type="entry name" value="P-loop containing nucleotide triphosphate hydrolases"/>
    <property type="match status" value="1"/>
</dbReference>
<feature type="region of interest" description="Disordered" evidence="3">
    <location>
        <begin position="1"/>
        <end position="50"/>
    </location>
</feature>
<dbReference type="OMA" id="TGCASSW"/>
<sequence>MAEQDSGKNQGSTMSSCEPHRQTNDDKKMEELCVERQSEGPDQTSEFQPSVPFREKTTIRGSGNIVVKNSTGTVINVYQCPHNATECSDVQAPDAADSCEVALKTHYRSTGSYVQMIPWIDDDKKHIMDIYTKLQLETESYSGKILESYDDIFLLKTREGDAVDIAVLNGLAGRGKSTLFDKMVYDWAVGSSRALQRFKLVFLLKMHALEQSSDLIDAVFDQLLAKDTGVVKHALEAFVKENPGKVLVLLDGFDEFMTASLCPSAFGSILGILNREVFRGCSVLVSTRPSHFHRLVTRQLVEDPFTYVRILGFNENDISEYVKKFYCDKENMAKGLLEAIHSSSLLANLAKSPMLLLLMCLLWRQDSALPDTMSRLYNQASKYIFKRKGDMSQEEIANVMIEIGKVGLRGLLSPHQVLSFKESDFEKTVLDLAIKAGILTRQRVLKGLESHNSLQFIHKTFQESAAGSYLQSLFTTDEGEFERIVKEIVPKGPEGLGYLLRFCCGDNEACTYRILEIFQESCQKYLSFDSRLGQLALHCYFESQSSSLPPSDLIHSFITSDIIIRDLDSDCFNSITYFLKRVASQTKDSGNAFLDKVKKFHATQSALVRCGEDLAVAMSAMTNLYYVCLKDKWSKWGFSQSVILDGKAESWCIHLRKVKSLQRLNLSRCSLKGQDIRHVTESLGDLPNLVELNISFNDLGGTAEVWCMPLRHGQCLKRLDLSRCCLTGHDVQKVAESLGDLPNLLELDLSENDLGGTAESWCVHLTQLQRLRLLNLRHCSLIAQDVNHVAESLRDLPDLVELILSDNNLGGTAALWCVPLKRLRQLRQLNLRHCSLIAQGIKHVAESQPDLVALILSDNDLGGTAGSLSMHLKQLPSLKKLNLMFCNLSEEDKKHITDSLSDLSDNNGLVINF</sequence>
<dbReference type="SUPFAM" id="SSF52540">
    <property type="entry name" value="P-loop containing nucleoside triphosphate hydrolases"/>
    <property type="match status" value="1"/>
</dbReference>
<proteinExistence type="predicted"/>
<feature type="domain" description="NACHT" evidence="4">
    <location>
        <begin position="164"/>
        <end position="290"/>
    </location>
</feature>
<dbReference type="GO" id="GO:0005524">
    <property type="term" value="F:ATP binding"/>
    <property type="evidence" value="ECO:0007669"/>
    <property type="project" value="UniProtKB-KW"/>
</dbReference>
<dbReference type="GeneID" id="119724209"/>
<organism evidence="5 6">
    <name type="scientific">Patiria miniata</name>
    <name type="common">Bat star</name>
    <name type="synonym">Asterina miniata</name>
    <dbReference type="NCBI Taxonomy" id="46514"/>
    <lineage>
        <taxon>Eukaryota</taxon>
        <taxon>Metazoa</taxon>
        <taxon>Echinodermata</taxon>
        <taxon>Eleutherozoa</taxon>
        <taxon>Asterozoa</taxon>
        <taxon>Asteroidea</taxon>
        <taxon>Valvatacea</taxon>
        <taxon>Valvatida</taxon>
        <taxon>Asterinidae</taxon>
        <taxon>Patiria</taxon>
    </lineage>
</organism>
<evidence type="ECO:0000256" key="1">
    <source>
        <dbReference type="ARBA" id="ARBA00022741"/>
    </source>
</evidence>
<protein>
    <recommendedName>
        <fullName evidence="4">NACHT domain-containing protein</fullName>
    </recommendedName>
</protein>
<feature type="compositionally biased region" description="Basic and acidic residues" evidence="3">
    <location>
        <begin position="18"/>
        <end position="39"/>
    </location>
</feature>
<feature type="compositionally biased region" description="Polar residues" evidence="3">
    <location>
        <begin position="7"/>
        <end position="16"/>
    </location>
</feature>
<dbReference type="EnsemblMetazoa" id="XM_038195156.1">
    <property type="protein sequence ID" value="XP_038051084.1"/>
    <property type="gene ID" value="LOC119724209"/>
</dbReference>
<keyword evidence="1" id="KW-0547">Nucleotide-binding</keyword>
<dbReference type="OrthoDB" id="120976at2759"/>
<dbReference type="PROSITE" id="PS50837">
    <property type="entry name" value="NACHT"/>
    <property type="match status" value="1"/>
</dbReference>
<dbReference type="PANTHER" id="PTHR46312">
    <property type="entry name" value="NACHT DOMAIN-CONTAINING PROTEIN"/>
    <property type="match status" value="1"/>
</dbReference>
<dbReference type="PANTHER" id="PTHR46312:SF2">
    <property type="entry name" value="NUCLEOTIDE-BINDING OLIGOMERIZATION DOMAIN-CONTAINING PROTEIN 2-LIKE"/>
    <property type="match status" value="1"/>
</dbReference>